<dbReference type="InterPro" id="IPR003959">
    <property type="entry name" value="ATPase_AAA_core"/>
</dbReference>
<organism evidence="2 3">
    <name type="scientific">Cyanomargarita calcarea GSE-NOS-MK-12-04C</name>
    <dbReference type="NCBI Taxonomy" id="2839659"/>
    <lineage>
        <taxon>Bacteria</taxon>
        <taxon>Bacillati</taxon>
        <taxon>Cyanobacteriota</taxon>
        <taxon>Cyanophyceae</taxon>
        <taxon>Nostocales</taxon>
        <taxon>Cyanomargaritaceae</taxon>
        <taxon>Cyanomargarita</taxon>
    </lineage>
</organism>
<evidence type="ECO:0000313" key="3">
    <source>
        <dbReference type="Proteomes" id="UP000729701"/>
    </source>
</evidence>
<evidence type="ECO:0000259" key="1">
    <source>
        <dbReference type="Pfam" id="PF13304"/>
    </source>
</evidence>
<dbReference type="GO" id="GO:0006302">
    <property type="term" value="P:double-strand break repair"/>
    <property type="evidence" value="ECO:0007669"/>
    <property type="project" value="TreeGrafter"/>
</dbReference>
<protein>
    <submittedName>
        <fullName evidence="2">AAA family ATPase</fullName>
    </submittedName>
</protein>
<dbReference type="PIRSF" id="PIRSF029347">
    <property type="entry name" value="RecF"/>
    <property type="match status" value="1"/>
</dbReference>
<name>A0A951UX68_9CYAN</name>
<dbReference type="GO" id="GO:0016887">
    <property type="term" value="F:ATP hydrolysis activity"/>
    <property type="evidence" value="ECO:0007669"/>
    <property type="project" value="InterPro"/>
</dbReference>
<dbReference type="AlphaFoldDB" id="A0A951UX68"/>
<dbReference type="GO" id="GO:0005524">
    <property type="term" value="F:ATP binding"/>
    <property type="evidence" value="ECO:0007669"/>
    <property type="project" value="InterPro"/>
</dbReference>
<proteinExistence type="predicted"/>
<dbReference type="PANTHER" id="PTHR32182">
    <property type="entry name" value="DNA REPLICATION AND REPAIR PROTEIN RECF"/>
    <property type="match status" value="1"/>
</dbReference>
<dbReference type="GO" id="GO:0000731">
    <property type="term" value="P:DNA synthesis involved in DNA repair"/>
    <property type="evidence" value="ECO:0007669"/>
    <property type="project" value="TreeGrafter"/>
</dbReference>
<evidence type="ECO:0000313" key="2">
    <source>
        <dbReference type="EMBL" id="MBW4672251.1"/>
    </source>
</evidence>
<dbReference type="InterPro" id="IPR014555">
    <property type="entry name" value="RecF-like"/>
</dbReference>
<dbReference type="PANTHER" id="PTHR32182:SF22">
    <property type="entry name" value="ATP-DEPENDENT ENDONUCLEASE, OLD FAMILY-RELATED"/>
    <property type="match status" value="1"/>
</dbReference>
<dbReference type="Pfam" id="PF13304">
    <property type="entry name" value="AAA_21"/>
    <property type="match status" value="1"/>
</dbReference>
<sequence>MLTRIEIDGFKTFEEFALDLGSLQVILGLNASGKSNLFDVIRLMANLAVHDLRSAVRGLRGEPVELFRLLADGSRSSRMTFAVELLLAPEVRDPWEETVKISHSRVRYEVEIQLQQDYLGIERLVVVKEAALPISEERDLWLQGRETSPQFRQAFLKYGQHKAWLTTTETGGKRTFDIMPDGKAVGRTIKTTNAEATVLSSITSVEYPHLYAIREEMRSWHFLQLDPASLRRPSPTTAALELEPDGANLATVLSRIQAETATVNQPKGAIAEIAAALTSLVPGVVDLDISLDKKNKEYQIEIGYRDGVTFSSRVVSDGTLRLVALLVLLYDPKHRGLICFEEPENGVHPGRLKTLIEKLREGVTDIIATAKAVMV</sequence>
<feature type="domain" description="ATPase AAA-type core" evidence="1">
    <location>
        <begin position="25"/>
        <end position="360"/>
    </location>
</feature>
<comment type="caution">
    <text evidence="2">The sequence shown here is derived from an EMBL/GenBank/DDBJ whole genome shotgun (WGS) entry which is preliminary data.</text>
</comment>
<dbReference type="SUPFAM" id="SSF52540">
    <property type="entry name" value="P-loop containing nucleoside triphosphate hydrolases"/>
    <property type="match status" value="1"/>
</dbReference>
<dbReference type="Gene3D" id="3.40.50.300">
    <property type="entry name" value="P-loop containing nucleotide triphosphate hydrolases"/>
    <property type="match status" value="1"/>
</dbReference>
<reference evidence="2" key="2">
    <citation type="journal article" date="2022" name="Microbiol. Resour. Announc.">
        <title>Metagenome Sequencing to Explore Phylogenomics of Terrestrial Cyanobacteria.</title>
        <authorList>
            <person name="Ward R.D."/>
            <person name="Stajich J.E."/>
            <person name="Johansen J.R."/>
            <person name="Huntemann M."/>
            <person name="Clum A."/>
            <person name="Foster B."/>
            <person name="Foster B."/>
            <person name="Roux S."/>
            <person name="Palaniappan K."/>
            <person name="Varghese N."/>
            <person name="Mukherjee S."/>
            <person name="Reddy T.B.K."/>
            <person name="Daum C."/>
            <person name="Copeland A."/>
            <person name="Chen I.A."/>
            <person name="Ivanova N.N."/>
            <person name="Kyrpides N.C."/>
            <person name="Shapiro N."/>
            <person name="Eloe-Fadrosh E.A."/>
            <person name="Pietrasiak N."/>
        </authorList>
    </citation>
    <scope>NUCLEOTIDE SEQUENCE</scope>
    <source>
        <strain evidence="2">GSE-NOS-MK-12-04C</strain>
    </source>
</reference>
<dbReference type="Proteomes" id="UP000729701">
    <property type="component" value="Unassembled WGS sequence"/>
</dbReference>
<accession>A0A951UX68</accession>
<dbReference type="InterPro" id="IPR027417">
    <property type="entry name" value="P-loop_NTPase"/>
</dbReference>
<gene>
    <name evidence="2" type="ORF">KME60_33750</name>
</gene>
<dbReference type="EMBL" id="JAHHGZ010000068">
    <property type="protein sequence ID" value="MBW4672251.1"/>
    <property type="molecule type" value="Genomic_DNA"/>
</dbReference>
<reference evidence="2" key="1">
    <citation type="submission" date="2021-05" db="EMBL/GenBank/DDBJ databases">
        <authorList>
            <person name="Pietrasiak N."/>
            <person name="Ward R."/>
            <person name="Stajich J.E."/>
            <person name="Kurbessoian T."/>
        </authorList>
    </citation>
    <scope>NUCLEOTIDE SEQUENCE</scope>
    <source>
        <strain evidence="2">GSE-NOS-MK-12-04C</strain>
    </source>
</reference>